<dbReference type="PANTHER" id="PTHR37817">
    <property type="entry name" value="N-ACETYLTRANSFERASE EIS"/>
    <property type="match status" value="1"/>
</dbReference>
<evidence type="ECO:0000256" key="1">
    <source>
        <dbReference type="ARBA" id="ARBA00009213"/>
    </source>
</evidence>
<keyword evidence="3 4" id="KW-0012">Acyltransferase</keyword>
<evidence type="ECO:0000313" key="7">
    <source>
        <dbReference type="Proteomes" id="UP001232536"/>
    </source>
</evidence>
<dbReference type="NCBIfam" id="NF002367">
    <property type="entry name" value="PRK01346.1-4"/>
    <property type="match status" value="1"/>
</dbReference>
<name>A0ABT9D8N2_9CELL</name>
<feature type="domain" description="N-acetyltransferase" evidence="5">
    <location>
        <begin position="7"/>
        <end position="156"/>
    </location>
</feature>
<reference evidence="6 7" key="1">
    <citation type="submission" date="2023-07" db="EMBL/GenBank/DDBJ databases">
        <title>Description of novel actinomycetes strains, isolated from tidal flat sediment.</title>
        <authorList>
            <person name="Lu C."/>
        </authorList>
    </citation>
    <scope>NUCLEOTIDE SEQUENCE [LARGE SCALE GENOMIC DNA]</scope>
    <source>
        <strain evidence="6 7">SYSU T00b441</strain>
    </source>
</reference>
<dbReference type="Gene3D" id="3.30.1050.10">
    <property type="entry name" value="SCP2 sterol-binding domain"/>
    <property type="match status" value="1"/>
</dbReference>
<dbReference type="SUPFAM" id="SSF55729">
    <property type="entry name" value="Acyl-CoA N-acyltransferases (Nat)"/>
    <property type="match status" value="1"/>
</dbReference>
<dbReference type="GO" id="GO:0016746">
    <property type="term" value="F:acyltransferase activity"/>
    <property type="evidence" value="ECO:0007669"/>
    <property type="project" value="UniProtKB-KW"/>
</dbReference>
<dbReference type="Pfam" id="PF17668">
    <property type="entry name" value="Acetyltransf_17"/>
    <property type="match status" value="1"/>
</dbReference>
<dbReference type="InterPro" id="IPR022902">
    <property type="entry name" value="NAcTrfase_Eis"/>
</dbReference>
<dbReference type="EMBL" id="JAUQYP010000001">
    <property type="protein sequence ID" value="MDO8107252.1"/>
    <property type="molecule type" value="Genomic_DNA"/>
</dbReference>
<dbReference type="EC" id="2.3.1.-" evidence="6"/>
<organism evidence="6 7">
    <name type="scientific">Actinotalea lenta</name>
    <dbReference type="NCBI Taxonomy" id="3064654"/>
    <lineage>
        <taxon>Bacteria</taxon>
        <taxon>Bacillati</taxon>
        <taxon>Actinomycetota</taxon>
        <taxon>Actinomycetes</taxon>
        <taxon>Micrococcales</taxon>
        <taxon>Cellulomonadaceae</taxon>
        <taxon>Actinotalea</taxon>
    </lineage>
</organism>
<dbReference type="PANTHER" id="PTHR37817:SF1">
    <property type="entry name" value="N-ACETYLTRANSFERASE EIS"/>
    <property type="match status" value="1"/>
</dbReference>
<feature type="binding site" evidence="4">
    <location>
        <begin position="86"/>
        <end position="88"/>
    </location>
    <ligand>
        <name>acetyl-CoA</name>
        <dbReference type="ChEBI" id="CHEBI:57288"/>
    </ligand>
</feature>
<comment type="subunit">
    <text evidence="4">Homohexamer; trimer of dimers.</text>
</comment>
<proteinExistence type="inferred from homology"/>
<dbReference type="InterPro" id="IPR016181">
    <property type="entry name" value="Acyl_CoA_acyltransferase"/>
</dbReference>
<feature type="binding site" evidence="4">
    <location>
        <begin position="94"/>
        <end position="99"/>
    </location>
    <ligand>
        <name>acetyl-CoA</name>
        <dbReference type="ChEBI" id="CHEBI:57288"/>
    </ligand>
</feature>
<dbReference type="InterPro" id="IPR051554">
    <property type="entry name" value="Acetyltransferase_Eis"/>
</dbReference>
<keyword evidence="2 4" id="KW-0808">Transferase</keyword>
<dbReference type="InterPro" id="IPR000182">
    <property type="entry name" value="GNAT_dom"/>
</dbReference>
<dbReference type="HAMAP" id="MF_01812">
    <property type="entry name" value="Eis"/>
    <property type="match status" value="1"/>
</dbReference>
<dbReference type="Pfam" id="PF13530">
    <property type="entry name" value="SCP2_2"/>
    <property type="match status" value="1"/>
</dbReference>
<sequence length="413" mass="44091">MTLPPGYRIVDVPAESAREWLVADAWAFPGDIDPDTALEWPSALDWTRTRGVRADDGELVGTHASFAYHALPVPGGRVAAAGLTWVGVHPGHRRRGLLRAMITDHVRRSLDRGEVLSLLFAAEPAIYGRFGYGLAAHQLRLTIPRGAALRDVPGADDVRIRLETVDPERHGAAVAAVHGSVDRPGWTARESAPQAVAFLHDPHQLRGGAEPMRIALAERDGVPVGYALLRRKIDWQRGGPRGVVRVREICAPEPAVARALWGVLVDLDLTSSVEAGCLAVDDAVVHLLVDVRAAQPDWQDNVWARVLDVPAALGARRYARDIDVVLELSDTLVPANGGRWRLAGGPDGAEVTATRARADLALDVRELGAAYLGGVSLAALASAGLVTERRAGALLPAAAAFGWPVAPVASFVW</sequence>
<dbReference type="Gene3D" id="3.40.630.30">
    <property type="match status" value="2"/>
</dbReference>
<comment type="caution">
    <text evidence="4">Lacks conserved residue(s) required for the propagation of feature annotation.</text>
</comment>
<evidence type="ECO:0000259" key="5">
    <source>
        <dbReference type="PROSITE" id="PS51186"/>
    </source>
</evidence>
<keyword evidence="7" id="KW-1185">Reference proteome</keyword>
<dbReference type="InterPro" id="IPR036527">
    <property type="entry name" value="SCP2_sterol-bd_dom_sf"/>
</dbReference>
<dbReference type="Pfam" id="PF13527">
    <property type="entry name" value="Acetyltransf_9"/>
    <property type="match status" value="1"/>
</dbReference>
<comment type="caution">
    <text evidence="6">The sequence shown here is derived from an EMBL/GenBank/DDBJ whole genome shotgun (WGS) entry which is preliminary data.</text>
</comment>
<dbReference type="InterPro" id="IPR025559">
    <property type="entry name" value="Eis_dom"/>
</dbReference>
<accession>A0ABT9D8N2</accession>
<dbReference type="Proteomes" id="UP001232536">
    <property type="component" value="Unassembled WGS sequence"/>
</dbReference>
<evidence type="ECO:0000256" key="3">
    <source>
        <dbReference type="ARBA" id="ARBA00023315"/>
    </source>
</evidence>
<gene>
    <name evidence="6" type="ORF">Q6348_08595</name>
</gene>
<evidence type="ECO:0000256" key="4">
    <source>
        <dbReference type="HAMAP-Rule" id="MF_01812"/>
    </source>
</evidence>
<comment type="similarity">
    <text evidence="1 4">Belongs to the acetyltransferase Eis family.</text>
</comment>
<dbReference type="PROSITE" id="PS51186">
    <property type="entry name" value="GNAT"/>
    <property type="match status" value="1"/>
</dbReference>
<evidence type="ECO:0000313" key="6">
    <source>
        <dbReference type="EMBL" id="MDO8107252.1"/>
    </source>
</evidence>
<dbReference type="InterPro" id="IPR041380">
    <property type="entry name" value="Acetyltransf_17"/>
</dbReference>
<feature type="active site" description="Proton donor" evidence="4">
    <location>
        <position position="127"/>
    </location>
</feature>
<protein>
    <submittedName>
        <fullName evidence="6">GNAT family N-acetyltransferase</fullName>
        <ecNumber evidence="6">2.3.1.-</ecNumber>
    </submittedName>
</protein>
<evidence type="ECO:0000256" key="2">
    <source>
        <dbReference type="ARBA" id="ARBA00022679"/>
    </source>
</evidence>
<dbReference type="RefSeq" id="WP_304600883.1">
    <property type="nucleotide sequence ID" value="NZ_JAUQYO010000001.1"/>
</dbReference>
<dbReference type="SUPFAM" id="SSF55718">
    <property type="entry name" value="SCP-like"/>
    <property type="match status" value="1"/>
</dbReference>